<evidence type="ECO:0000313" key="1">
    <source>
        <dbReference type="EMBL" id="CAK9183571.1"/>
    </source>
</evidence>
<keyword evidence="2" id="KW-1185">Reference proteome</keyword>
<dbReference type="Proteomes" id="UP001642360">
    <property type="component" value="Unassembled WGS sequence"/>
</dbReference>
<accession>A0ABC8UR77</accession>
<gene>
    <name evidence="1" type="ORF">ILEXP_LOCUS53849</name>
</gene>
<name>A0ABC8UR77_9AQUA</name>
<reference evidence="1 2" key="1">
    <citation type="submission" date="2024-02" db="EMBL/GenBank/DDBJ databases">
        <authorList>
            <person name="Vignale AGUSTIN F."/>
            <person name="Sosa J E."/>
            <person name="Modenutti C."/>
        </authorList>
    </citation>
    <scope>NUCLEOTIDE SEQUENCE [LARGE SCALE GENOMIC DNA]</scope>
</reference>
<dbReference type="AlphaFoldDB" id="A0ABC8UR77"/>
<sequence length="104" mass="11403">MDDCYFSTCGVCDMGMLVDLNIGSRYNWSGCNNGWHCSSFGILFHHALVENTMAKLNWWAWQQWLIADRGVGSGGGEYGVQLVRVATLLVGDLALFGNLGIALI</sequence>
<organism evidence="1 2">
    <name type="scientific">Ilex paraguariensis</name>
    <name type="common">yerba mate</name>
    <dbReference type="NCBI Taxonomy" id="185542"/>
    <lineage>
        <taxon>Eukaryota</taxon>
        <taxon>Viridiplantae</taxon>
        <taxon>Streptophyta</taxon>
        <taxon>Embryophyta</taxon>
        <taxon>Tracheophyta</taxon>
        <taxon>Spermatophyta</taxon>
        <taxon>Magnoliopsida</taxon>
        <taxon>eudicotyledons</taxon>
        <taxon>Gunneridae</taxon>
        <taxon>Pentapetalae</taxon>
        <taxon>asterids</taxon>
        <taxon>campanulids</taxon>
        <taxon>Aquifoliales</taxon>
        <taxon>Aquifoliaceae</taxon>
        <taxon>Ilex</taxon>
    </lineage>
</organism>
<evidence type="ECO:0000313" key="2">
    <source>
        <dbReference type="Proteomes" id="UP001642360"/>
    </source>
</evidence>
<proteinExistence type="predicted"/>
<protein>
    <submittedName>
        <fullName evidence="1">Uncharacterized protein</fullName>
    </submittedName>
</protein>
<dbReference type="EMBL" id="CAUOFW020008690">
    <property type="protein sequence ID" value="CAK9183571.1"/>
    <property type="molecule type" value="Genomic_DNA"/>
</dbReference>
<comment type="caution">
    <text evidence="1">The sequence shown here is derived from an EMBL/GenBank/DDBJ whole genome shotgun (WGS) entry which is preliminary data.</text>
</comment>